<evidence type="ECO:0000256" key="1">
    <source>
        <dbReference type="SAM" id="MobiDB-lite"/>
    </source>
</evidence>
<protein>
    <submittedName>
        <fullName evidence="2">Uncharacterized protein</fullName>
    </submittedName>
</protein>
<name>A0A0H5QI75_9EUKA</name>
<feature type="region of interest" description="Disordered" evidence="1">
    <location>
        <begin position="1"/>
        <end position="53"/>
    </location>
</feature>
<evidence type="ECO:0000313" key="2">
    <source>
        <dbReference type="EMBL" id="CRZ01312.1"/>
    </source>
</evidence>
<dbReference type="EMBL" id="HACM01000870">
    <property type="protein sequence ID" value="CRZ01312.1"/>
    <property type="molecule type" value="Transcribed_RNA"/>
</dbReference>
<proteinExistence type="predicted"/>
<feature type="compositionally biased region" description="Basic and acidic residues" evidence="1">
    <location>
        <begin position="104"/>
        <end position="135"/>
    </location>
</feature>
<accession>A0A0H5QI75</accession>
<organism evidence="2">
    <name type="scientific">Spongospora subterranea</name>
    <dbReference type="NCBI Taxonomy" id="70186"/>
    <lineage>
        <taxon>Eukaryota</taxon>
        <taxon>Sar</taxon>
        <taxon>Rhizaria</taxon>
        <taxon>Endomyxa</taxon>
        <taxon>Phytomyxea</taxon>
        <taxon>Plasmodiophorida</taxon>
        <taxon>Plasmodiophoridae</taxon>
        <taxon>Spongospora</taxon>
    </lineage>
</organism>
<reference evidence="2" key="1">
    <citation type="submission" date="2015-04" db="EMBL/GenBank/DDBJ databases">
        <title>The genome sequence of the plant pathogenic Rhizarian Plasmodiophora brassicae reveals insights in its biotrophic life cycle and the origin of chitin synthesis.</title>
        <authorList>
            <person name="Schwelm A."/>
            <person name="Fogelqvist J."/>
            <person name="Knaust A."/>
            <person name="Julke S."/>
            <person name="Lilja T."/>
            <person name="Dhandapani V."/>
            <person name="Bonilla-Rosso G."/>
            <person name="Karlsson M."/>
            <person name="Shevchenko A."/>
            <person name="Choi S.R."/>
            <person name="Kim H.G."/>
            <person name="Park J.Y."/>
            <person name="Lim Y.P."/>
            <person name="Ludwig-Muller J."/>
            <person name="Dixelius C."/>
        </authorList>
    </citation>
    <scope>NUCLEOTIDE SEQUENCE</scope>
    <source>
        <tissue evidence="2">Potato root galls</tissue>
    </source>
</reference>
<dbReference type="AlphaFoldDB" id="A0A0H5QI75"/>
<feature type="region of interest" description="Disordered" evidence="1">
    <location>
        <begin position="104"/>
        <end position="174"/>
    </location>
</feature>
<sequence>MSGLPDDFFSASSGLSQKKGRKSQVGALSKPKRPADEDKTTSLPKRLKPTPSVVVEVPAPVSFPVIATSTPNQLIDALRDFEQDVAAISAEQTMHNKEMVEALNRQRTETESDEQKEMVDRVGELRKRSETYKARKADRRRAQPPSGHKPAEPQSEPARDDLLDPDTVWRNRAL</sequence>